<dbReference type="EMBL" id="ML996572">
    <property type="protein sequence ID" value="KAF2757891.1"/>
    <property type="molecule type" value="Genomic_DNA"/>
</dbReference>
<sequence length="214" mass="24548">MTRLAREGISLWNIPDHLKASFTVIFYGYDSEARNKASEVLGLVGDLTEASWTTADIRIFCDDNHWEMLPDDQLTPDQVPEDHSPGEPVAFDPINDVYLNEKPCAESNIVYRISRRPQRSPELPMQLTITWCGEFWPTSRFFTLKDPPQDVTFRHTQMDAIRYACLTPLFVAILLDAVYPDVFYCILALLEKTGYKLIQEPQFIGAGWVLRADE</sequence>
<dbReference type="AlphaFoldDB" id="A0A6A6W9W9"/>
<dbReference type="GeneID" id="54488045"/>
<accession>A0A6A6W9W9</accession>
<protein>
    <submittedName>
        <fullName evidence="1">Uncharacterized protein</fullName>
    </submittedName>
</protein>
<name>A0A6A6W9W9_9PEZI</name>
<proteinExistence type="predicted"/>
<evidence type="ECO:0000313" key="2">
    <source>
        <dbReference type="Proteomes" id="UP000799437"/>
    </source>
</evidence>
<gene>
    <name evidence="1" type="ORF">EJ05DRAFT_500416</name>
</gene>
<keyword evidence="2" id="KW-1185">Reference proteome</keyword>
<organism evidence="1 2">
    <name type="scientific">Pseudovirgaria hyperparasitica</name>
    <dbReference type="NCBI Taxonomy" id="470096"/>
    <lineage>
        <taxon>Eukaryota</taxon>
        <taxon>Fungi</taxon>
        <taxon>Dikarya</taxon>
        <taxon>Ascomycota</taxon>
        <taxon>Pezizomycotina</taxon>
        <taxon>Dothideomycetes</taxon>
        <taxon>Dothideomycetes incertae sedis</taxon>
        <taxon>Acrospermales</taxon>
        <taxon>Acrospermaceae</taxon>
        <taxon>Pseudovirgaria</taxon>
    </lineage>
</organism>
<evidence type="ECO:0000313" key="1">
    <source>
        <dbReference type="EMBL" id="KAF2757891.1"/>
    </source>
</evidence>
<dbReference type="Proteomes" id="UP000799437">
    <property type="component" value="Unassembled WGS sequence"/>
</dbReference>
<dbReference type="RefSeq" id="XP_033600342.1">
    <property type="nucleotide sequence ID" value="XM_033746991.1"/>
</dbReference>
<reference evidence="1" key="1">
    <citation type="journal article" date="2020" name="Stud. Mycol.">
        <title>101 Dothideomycetes genomes: a test case for predicting lifestyles and emergence of pathogens.</title>
        <authorList>
            <person name="Haridas S."/>
            <person name="Albert R."/>
            <person name="Binder M."/>
            <person name="Bloem J."/>
            <person name="Labutti K."/>
            <person name="Salamov A."/>
            <person name="Andreopoulos B."/>
            <person name="Baker S."/>
            <person name="Barry K."/>
            <person name="Bills G."/>
            <person name="Bluhm B."/>
            <person name="Cannon C."/>
            <person name="Castanera R."/>
            <person name="Culley D."/>
            <person name="Daum C."/>
            <person name="Ezra D."/>
            <person name="Gonzalez J."/>
            <person name="Henrissat B."/>
            <person name="Kuo A."/>
            <person name="Liang C."/>
            <person name="Lipzen A."/>
            <person name="Lutzoni F."/>
            <person name="Magnuson J."/>
            <person name="Mondo S."/>
            <person name="Nolan M."/>
            <person name="Ohm R."/>
            <person name="Pangilinan J."/>
            <person name="Park H.-J."/>
            <person name="Ramirez L."/>
            <person name="Alfaro M."/>
            <person name="Sun H."/>
            <person name="Tritt A."/>
            <person name="Yoshinaga Y."/>
            <person name="Zwiers L.-H."/>
            <person name="Turgeon B."/>
            <person name="Goodwin S."/>
            <person name="Spatafora J."/>
            <person name="Crous P."/>
            <person name="Grigoriev I."/>
        </authorList>
    </citation>
    <scope>NUCLEOTIDE SEQUENCE</scope>
    <source>
        <strain evidence="1">CBS 121739</strain>
    </source>
</reference>